<reference evidence="2 3" key="1">
    <citation type="journal article" date="2018" name="Nat. Ecol. Evol.">
        <title>Pezizomycetes genomes reveal the molecular basis of ectomycorrhizal truffle lifestyle.</title>
        <authorList>
            <person name="Murat C."/>
            <person name="Payen T."/>
            <person name="Noel B."/>
            <person name="Kuo A."/>
            <person name="Morin E."/>
            <person name="Chen J."/>
            <person name="Kohler A."/>
            <person name="Krizsan K."/>
            <person name="Balestrini R."/>
            <person name="Da Silva C."/>
            <person name="Montanini B."/>
            <person name="Hainaut M."/>
            <person name="Levati E."/>
            <person name="Barry K.W."/>
            <person name="Belfiori B."/>
            <person name="Cichocki N."/>
            <person name="Clum A."/>
            <person name="Dockter R.B."/>
            <person name="Fauchery L."/>
            <person name="Guy J."/>
            <person name="Iotti M."/>
            <person name="Le Tacon F."/>
            <person name="Lindquist E.A."/>
            <person name="Lipzen A."/>
            <person name="Malagnac F."/>
            <person name="Mello A."/>
            <person name="Molinier V."/>
            <person name="Miyauchi S."/>
            <person name="Poulain J."/>
            <person name="Riccioni C."/>
            <person name="Rubini A."/>
            <person name="Sitrit Y."/>
            <person name="Splivallo R."/>
            <person name="Traeger S."/>
            <person name="Wang M."/>
            <person name="Zifcakova L."/>
            <person name="Wipf D."/>
            <person name="Zambonelli A."/>
            <person name="Paolocci F."/>
            <person name="Nowrousian M."/>
            <person name="Ottonello S."/>
            <person name="Baldrian P."/>
            <person name="Spatafora J.W."/>
            <person name="Henrissat B."/>
            <person name="Nagy L.G."/>
            <person name="Aury J.M."/>
            <person name="Wincker P."/>
            <person name="Grigoriev I.V."/>
            <person name="Bonfante P."/>
            <person name="Martin F.M."/>
        </authorList>
    </citation>
    <scope>NUCLEOTIDE SEQUENCE [LARGE SCALE GENOMIC DNA]</scope>
    <source>
        <strain evidence="2 3">RN42</strain>
    </source>
</reference>
<name>A0A3N4HN00_ASCIM</name>
<gene>
    <name evidence="2" type="ORF">BJ508DRAFT_341627</name>
</gene>
<feature type="region of interest" description="Disordered" evidence="1">
    <location>
        <begin position="1"/>
        <end position="21"/>
    </location>
</feature>
<dbReference type="Proteomes" id="UP000275078">
    <property type="component" value="Unassembled WGS sequence"/>
</dbReference>
<accession>A0A3N4HN00</accession>
<dbReference type="EMBL" id="ML119828">
    <property type="protein sequence ID" value="RPA73230.1"/>
    <property type="molecule type" value="Genomic_DNA"/>
</dbReference>
<protein>
    <submittedName>
        <fullName evidence="2">Uncharacterized protein</fullName>
    </submittedName>
</protein>
<feature type="compositionally biased region" description="Basic and acidic residues" evidence="1">
    <location>
        <begin position="1"/>
        <end position="16"/>
    </location>
</feature>
<evidence type="ECO:0000313" key="3">
    <source>
        <dbReference type="Proteomes" id="UP000275078"/>
    </source>
</evidence>
<dbReference type="AlphaFoldDB" id="A0A3N4HN00"/>
<organism evidence="2 3">
    <name type="scientific">Ascobolus immersus RN42</name>
    <dbReference type="NCBI Taxonomy" id="1160509"/>
    <lineage>
        <taxon>Eukaryota</taxon>
        <taxon>Fungi</taxon>
        <taxon>Dikarya</taxon>
        <taxon>Ascomycota</taxon>
        <taxon>Pezizomycotina</taxon>
        <taxon>Pezizomycetes</taxon>
        <taxon>Pezizales</taxon>
        <taxon>Ascobolaceae</taxon>
        <taxon>Ascobolus</taxon>
    </lineage>
</organism>
<keyword evidence="3" id="KW-1185">Reference proteome</keyword>
<proteinExistence type="predicted"/>
<feature type="region of interest" description="Disordered" evidence="1">
    <location>
        <begin position="673"/>
        <end position="697"/>
    </location>
</feature>
<evidence type="ECO:0000256" key="1">
    <source>
        <dbReference type="SAM" id="MobiDB-lite"/>
    </source>
</evidence>
<evidence type="ECO:0000313" key="2">
    <source>
        <dbReference type="EMBL" id="RPA73230.1"/>
    </source>
</evidence>
<sequence length="766" mass="86045">MSRIDETETRPLRISDESESQPRTPFEKVVKLLKLRLQPEPTITWLQNDFDGFHDTDTHHTYLFHIKDGKDRTTQLPVTGCYMLRSIRPIKAKVRQLGRIGTGFDGCTSIDSAMFSSQAIEALSKTQYNGSVTMHWTGFKGISSIPTWTIVDHLPQDQFKTFDEPPPSGALDPHHNYMLFKLPESSFRNDFFTNLSRNLQMGEKSPVRTLHDFAKKLYRPKGPKLGGSPVLQHLSNKLSKAMPKPLLPSPLVEKMKPLVSAIATYQAALFREPVNTDSKVVMEGSFTERWFQLRMSEAWVWNTRMWLEAQLEWREMHGKRLDADDPFPRPEFRTGGATPYMELLQKRIAILEGIGNEVLRKAILTKQEDLENCKLGAAMFTHGDLAAHNIILNHSAGTSGSDTNAEGGVAALVNWSRYGMFAPKWLIADQPEFLKGYNISAGGAEAILGKDGIVNAREYPKLCRERAGDCEWELLFDGDKTDTLRDLYWKRLRTAMSDDAQLLDKLRSSEECSRNLDFNCAISILHGKRINRNRIPHFRSGTKPCCICNECPPSEDSDYEGQLEKELQIVQAWCSQTLTRSEFKVHTTVDNETVGSVLESEQGSNDFDEKMQVKLDAVGYVGEVVEFLLRKSERRSNGEWSLRDALESSAQILLNKGVANCVVLAWFSSVLASSGKDGSKKVPLNETSIVTPPGPDGVNDFNEKIEIRLPGEDGTDGPEQAPKLVFKVRNSTTRANGEWCLRDAVASTAQSIVDDAVTHRARFAII</sequence>